<proteinExistence type="predicted"/>
<feature type="domain" description="Kazal-like" evidence="1">
    <location>
        <begin position="23"/>
        <end position="77"/>
    </location>
</feature>
<dbReference type="PROSITE" id="PS51257">
    <property type="entry name" value="PROKAR_LIPOPROTEIN"/>
    <property type="match status" value="1"/>
</dbReference>
<dbReference type="RefSeq" id="WP_066618619.1">
    <property type="nucleotide sequence ID" value="NZ_JBHSYQ010000003.1"/>
</dbReference>
<dbReference type="CDD" id="cd00104">
    <property type="entry name" value="KAZAL_FS"/>
    <property type="match status" value="1"/>
</dbReference>
<organism evidence="2 3">
    <name type="scientific">Rufibacter roseus</name>
    <dbReference type="NCBI Taxonomy" id="1567108"/>
    <lineage>
        <taxon>Bacteria</taxon>
        <taxon>Pseudomonadati</taxon>
        <taxon>Bacteroidota</taxon>
        <taxon>Cytophagia</taxon>
        <taxon>Cytophagales</taxon>
        <taxon>Hymenobacteraceae</taxon>
        <taxon>Rufibacter</taxon>
    </lineage>
</organism>
<dbReference type="PROSITE" id="PS51465">
    <property type="entry name" value="KAZAL_2"/>
    <property type="match status" value="1"/>
</dbReference>
<name>A0ABW2DMI4_9BACT</name>
<dbReference type="SMART" id="SM00280">
    <property type="entry name" value="KAZAL"/>
    <property type="match status" value="1"/>
</dbReference>
<keyword evidence="3" id="KW-1185">Reference proteome</keyword>
<dbReference type="Pfam" id="PF00050">
    <property type="entry name" value="Kazal_1"/>
    <property type="match status" value="1"/>
</dbReference>
<evidence type="ECO:0000259" key="1">
    <source>
        <dbReference type="PROSITE" id="PS51465"/>
    </source>
</evidence>
<reference evidence="3" key="1">
    <citation type="journal article" date="2019" name="Int. J. Syst. Evol. Microbiol.">
        <title>The Global Catalogue of Microorganisms (GCM) 10K type strain sequencing project: providing services to taxonomists for standard genome sequencing and annotation.</title>
        <authorList>
            <consortium name="The Broad Institute Genomics Platform"/>
            <consortium name="The Broad Institute Genome Sequencing Center for Infectious Disease"/>
            <person name="Wu L."/>
            <person name="Ma J."/>
        </authorList>
    </citation>
    <scope>NUCLEOTIDE SEQUENCE [LARGE SCALE GENOMIC DNA]</scope>
    <source>
        <strain evidence="3">CGMCC 4.7393</strain>
    </source>
</reference>
<keyword evidence="2" id="KW-0722">Serine protease inhibitor</keyword>
<sequence length="79" mass="8388">MKNYLYLLCLGTALTAASCKSTQQDDTACVDPSKIDPNGACTMQYDPVCGCDQKTYSNACMADKAGVTSYTKGECPDAK</sequence>
<evidence type="ECO:0000313" key="2">
    <source>
        <dbReference type="EMBL" id="MFC6997752.1"/>
    </source>
</evidence>
<keyword evidence="2" id="KW-0646">Protease inhibitor</keyword>
<dbReference type="InterPro" id="IPR002350">
    <property type="entry name" value="Kazal_dom"/>
</dbReference>
<comment type="caution">
    <text evidence="2">The sequence shown here is derived from an EMBL/GenBank/DDBJ whole genome shotgun (WGS) entry which is preliminary data.</text>
</comment>
<accession>A0ABW2DMI4</accession>
<dbReference type="EMBL" id="JBHSYQ010000003">
    <property type="protein sequence ID" value="MFC6997752.1"/>
    <property type="molecule type" value="Genomic_DNA"/>
</dbReference>
<dbReference type="SUPFAM" id="SSF100895">
    <property type="entry name" value="Kazal-type serine protease inhibitors"/>
    <property type="match status" value="1"/>
</dbReference>
<protein>
    <submittedName>
        <fullName evidence="2">Kazal-type serine protease inhibitor domain-containing protein</fullName>
    </submittedName>
</protein>
<dbReference type="Proteomes" id="UP001596405">
    <property type="component" value="Unassembled WGS sequence"/>
</dbReference>
<gene>
    <name evidence="2" type="ORF">ACFQHR_08945</name>
</gene>
<dbReference type="InterPro" id="IPR036058">
    <property type="entry name" value="Kazal_dom_sf"/>
</dbReference>
<dbReference type="Gene3D" id="3.30.60.30">
    <property type="match status" value="1"/>
</dbReference>
<evidence type="ECO:0000313" key="3">
    <source>
        <dbReference type="Proteomes" id="UP001596405"/>
    </source>
</evidence>
<dbReference type="GO" id="GO:0004867">
    <property type="term" value="F:serine-type endopeptidase inhibitor activity"/>
    <property type="evidence" value="ECO:0007669"/>
    <property type="project" value="UniProtKB-KW"/>
</dbReference>